<dbReference type="NCBIfam" id="TIGR00750">
    <property type="entry name" value="lao"/>
    <property type="match status" value="1"/>
</dbReference>
<sequence>MSDLEELVGRARAGDRGATARLISVVERRAGAGEPIGIADLWSARPRVVVGVTGSPGAGKSTLVDRLVGAWRTRGHRVGVVAVDPSSPFSGGAILGDRVRMQGHTHDPDVFIRSVATRGALGGLARSVPEIVRLLGLVGYDLVVIETVGVGQVEVEVVGEADVTVVVITPGWGDAIQANKAGIMEIADLFVINKADRAGLAETRRDLVAMLDLGHREPRPPILETVATSGEGTDAVAEAVVALAAELDDRGILKSRVAARRRRAVERVIVDRVLRAAADADQAVWAQVEAGTVDPGAAADALLDALEIAPGHGARGGSSDE</sequence>
<dbReference type="PANTHER" id="PTHR43087:SF1">
    <property type="entry name" value="LAO_AO TRANSPORT SYSTEM ATPASE"/>
    <property type="match status" value="1"/>
</dbReference>
<dbReference type="InterPro" id="IPR052040">
    <property type="entry name" value="GTPase/Isobutyryl-CoA_mutase"/>
</dbReference>
<proteinExistence type="inferred from homology"/>
<dbReference type="InterPro" id="IPR005129">
    <property type="entry name" value="GTPase_ArgK"/>
</dbReference>
<dbReference type="Gene3D" id="3.40.50.300">
    <property type="entry name" value="P-loop containing nucleotide triphosphate hydrolases"/>
    <property type="match status" value="1"/>
</dbReference>
<keyword evidence="7" id="KW-1185">Reference proteome</keyword>
<dbReference type="Pfam" id="PF03308">
    <property type="entry name" value="MeaB"/>
    <property type="match status" value="1"/>
</dbReference>
<keyword evidence="3" id="KW-0378">Hydrolase</keyword>
<dbReference type="KEGG" id="afo:Afer_1780"/>
<organism evidence="6 7">
    <name type="scientific">Acidimicrobium ferrooxidans (strain DSM 10331 / JCM 15462 / NBRC 103882 / ICP)</name>
    <dbReference type="NCBI Taxonomy" id="525909"/>
    <lineage>
        <taxon>Bacteria</taxon>
        <taxon>Bacillati</taxon>
        <taxon>Actinomycetota</taxon>
        <taxon>Acidimicrobiia</taxon>
        <taxon>Acidimicrobiales</taxon>
        <taxon>Acidimicrobiaceae</taxon>
        <taxon>Acidimicrobium</taxon>
    </lineage>
</organism>
<keyword evidence="2" id="KW-0547">Nucleotide-binding</keyword>
<dbReference type="HOGENOM" id="CLU_043725_1_1_11"/>
<evidence type="ECO:0000256" key="1">
    <source>
        <dbReference type="ARBA" id="ARBA00009625"/>
    </source>
</evidence>
<reference evidence="6 7" key="1">
    <citation type="journal article" date="2009" name="Stand. Genomic Sci.">
        <title>Complete genome sequence of Acidimicrobium ferrooxidans type strain (ICP).</title>
        <authorList>
            <person name="Clum A."/>
            <person name="Nolan M."/>
            <person name="Lang E."/>
            <person name="Glavina Del Rio T."/>
            <person name="Tice H."/>
            <person name="Copeland A."/>
            <person name="Cheng J.F."/>
            <person name="Lucas S."/>
            <person name="Chen F."/>
            <person name="Bruce D."/>
            <person name="Goodwin L."/>
            <person name="Pitluck S."/>
            <person name="Ivanova N."/>
            <person name="Mavrommatis K."/>
            <person name="Mikhailova N."/>
            <person name="Pati A."/>
            <person name="Chen A."/>
            <person name="Palaniappan K."/>
            <person name="Goker M."/>
            <person name="Spring S."/>
            <person name="Land M."/>
            <person name="Hauser L."/>
            <person name="Chang Y.J."/>
            <person name="Jeffries C.C."/>
            <person name="Chain P."/>
            <person name="Bristow J."/>
            <person name="Eisen J.A."/>
            <person name="Markowitz V."/>
            <person name="Hugenholtz P."/>
            <person name="Kyrpides N.C."/>
            <person name="Klenk H.P."/>
            <person name="Lapidus A."/>
        </authorList>
    </citation>
    <scope>NUCLEOTIDE SEQUENCE [LARGE SCALE GENOMIC DNA]</scope>
    <source>
        <strain evidence="7">DSM 10331 / JCM 15462 / NBRC 103882 / ICP</strain>
    </source>
</reference>
<dbReference type="AlphaFoldDB" id="C7M146"/>
<dbReference type="EMBL" id="CP001631">
    <property type="protein sequence ID" value="ACU54694.1"/>
    <property type="molecule type" value="Genomic_DNA"/>
</dbReference>
<dbReference type="GO" id="GO:0005525">
    <property type="term" value="F:GTP binding"/>
    <property type="evidence" value="ECO:0007669"/>
    <property type="project" value="UniProtKB-KW"/>
</dbReference>
<dbReference type="Proteomes" id="UP000000771">
    <property type="component" value="Chromosome"/>
</dbReference>
<evidence type="ECO:0000256" key="4">
    <source>
        <dbReference type="ARBA" id="ARBA00023134"/>
    </source>
</evidence>
<evidence type="ECO:0000256" key="5">
    <source>
        <dbReference type="ARBA" id="ARBA00023186"/>
    </source>
</evidence>
<keyword evidence="5" id="KW-0143">Chaperone</keyword>
<dbReference type="GO" id="GO:0003924">
    <property type="term" value="F:GTPase activity"/>
    <property type="evidence" value="ECO:0007669"/>
    <property type="project" value="InterPro"/>
</dbReference>
<dbReference type="eggNOG" id="COG1703">
    <property type="taxonomic scope" value="Bacteria"/>
</dbReference>
<dbReference type="OrthoDB" id="9778292at2"/>
<protein>
    <submittedName>
        <fullName evidence="6">LAO/AO transport system ATPase</fullName>
    </submittedName>
</protein>
<comment type="similarity">
    <text evidence="1">Belongs to the SIMIBI class G3E GTPase family. ArgK/MeaB subfamily.</text>
</comment>
<keyword evidence="4" id="KW-0342">GTP-binding</keyword>
<evidence type="ECO:0000313" key="6">
    <source>
        <dbReference type="EMBL" id="ACU54694.1"/>
    </source>
</evidence>
<dbReference type="SUPFAM" id="SSF52540">
    <property type="entry name" value="P-loop containing nucleoside triphosphate hydrolases"/>
    <property type="match status" value="1"/>
</dbReference>
<gene>
    <name evidence="6" type="ordered locus">Afer_1780</name>
</gene>
<evidence type="ECO:0000256" key="3">
    <source>
        <dbReference type="ARBA" id="ARBA00022801"/>
    </source>
</evidence>
<evidence type="ECO:0000313" key="7">
    <source>
        <dbReference type="Proteomes" id="UP000000771"/>
    </source>
</evidence>
<dbReference type="InterPro" id="IPR027417">
    <property type="entry name" value="P-loop_NTPase"/>
</dbReference>
<evidence type="ECO:0000256" key="2">
    <source>
        <dbReference type="ARBA" id="ARBA00022741"/>
    </source>
</evidence>
<dbReference type="RefSeq" id="WP_015799171.1">
    <property type="nucleotide sequence ID" value="NC_013124.1"/>
</dbReference>
<accession>C7M146</accession>
<name>C7M146_ACIFD</name>
<dbReference type="PANTHER" id="PTHR43087">
    <property type="entry name" value="LYSINE/ARGININE/ORNITHINE TRANSPORT SYSTEM KINASE"/>
    <property type="match status" value="1"/>
</dbReference>
<dbReference type="STRING" id="525909.Afer_1780"/>